<dbReference type="Proteomes" id="UP000283530">
    <property type="component" value="Unassembled WGS sequence"/>
</dbReference>
<comment type="caution">
    <text evidence="1">The sequence shown here is derived from an EMBL/GenBank/DDBJ whole genome shotgun (WGS) entry which is preliminary data.</text>
</comment>
<evidence type="ECO:0000313" key="2">
    <source>
        <dbReference type="Proteomes" id="UP000283530"/>
    </source>
</evidence>
<proteinExistence type="predicted"/>
<sequence>MWVLLLRCRRDTFLACKLAHLKLIWCQLSSFSKVPEMREEKEVHKGICEQFDISNCRGKIFLEIAL</sequence>
<organism evidence="1 2">
    <name type="scientific">Cinnamomum micranthum f. kanehirae</name>
    <dbReference type="NCBI Taxonomy" id="337451"/>
    <lineage>
        <taxon>Eukaryota</taxon>
        <taxon>Viridiplantae</taxon>
        <taxon>Streptophyta</taxon>
        <taxon>Embryophyta</taxon>
        <taxon>Tracheophyta</taxon>
        <taxon>Spermatophyta</taxon>
        <taxon>Magnoliopsida</taxon>
        <taxon>Magnoliidae</taxon>
        <taxon>Laurales</taxon>
        <taxon>Lauraceae</taxon>
        <taxon>Cinnamomum</taxon>
    </lineage>
</organism>
<keyword evidence="2" id="KW-1185">Reference proteome</keyword>
<dbReference type="AlphaFoldDB" id="A0A443Q2Q2"/>
<name>A0A443Q2Q2_9MAGN</name>
<dbReference type="EMBL" id="QPKB01000013">
    <property type="protein sequence ID" value="RWR97295.1"/>
    <property type="molecule type" value="Genomic_DNA"/>
</dbReference>
<gene>
    <name evidence="1" type="ORF">CKAN_02672100</name>
</gene>
<protein>
    <submittedName>
        <fullName evidence="1">Uncharacterized protein</fullName>
    </submittedName>
</protein>
<evidence type="ECO:0000313" key="1">
    <source>
        <dbReference type="EMBL" id="RWR97295.1"/>
    </source>
</evidence>
<reference evidence="1 2" key="1">
    <citation type="journal article" date="2019" name="Nat. Plants">
        <title>Stout camphor tree genome fills gaps in understanding of flowering plant genome evolution.</title>
        <authorList>
            <person name="Chaw S.M."/>
            <person name="Liu Y.C."/>
            <person name="Wu Y.W."/>
            <person name="Wang H.Y."/>
            <person name="Lin C.I."/>
            <person name="Wu C.S."/>
            <person name="Ke H.M."/>
            <person name="Chang L.Y."/>
            <person name="Hsu C.Y."/>
            <person name="Yang H.T."/>
            <person name="Sudianto E."/>
            <person name="Hsu M.H."/>
            <person name="Wu K.P."/>
            <person name="Wang L.N."/>
            <person name="Leebens-Mack J.H."/>
            <person name="Tsai I.J."/>
        </authorList>
    </citation>
    <scope>NUCLEOTIDE SEQUENCE [LARGE SCALE GENOMIC DNA]</scope>
    <source>
        <strain evidence="2">cv. Chaw 1501</strain>
        <tissue evidence="1">Young leaves</tissue>
    </source>
</reference>
<accession>A0A443Q2Q2</accession>